<keyword evidence="3" id="KW-0238">DNA-binding</keyword>
<accession>A0A9P6NLE2</accession>
<keyword evidence="4" id="KW-0804">Transcription</keyword>
<evidence type="ECO:0000256" key="2">
    <source>
        <dbReference type="ARBA" id="ARBA00023015"/>
    </source>
</evidence>
<proteinExistence type="predicted"/>
<gene>
    <name evidence="7" type="ORF">CROQUDRAFT_60947</name>
</gene>
<keyword evidence="8" id="KW-1185">Reference proteome</keyword>
<feature type="compositionally biased region" description="Basic and acidic residues" evidence="6">
    <location>
        <begin position="245"/>
        <end position="255"/>
    </location>
</feature>
<dbReference type="OrthoDB" id="2496004at2759"/>
<evidence type="ECO:0000256" key="1">
    <source>
        <dbReference type="ARBA" id="ARBA00004123"/>
    </source>
</evidence>
<feature type="compositionally biased region" description="Polar residues" evidence="6">
    <location>
        <begin position="173"/>
        <end position="189"/>
    </location>
</feature>
<keyword evidence="5" id="KW-0539">Nucleus</keyword>
<comment type="subcellular location">
    <subcellularLocation>
        <location evidence="1">Nucleus</location>
    </subcellularLocation>
</comment>
<feature type="compositionally biased region" description="Basic and acidic residues" evidence="6">
    <location>
        <begin position="207"/>
        <end position="226"/>
    </location>
</feature>
<dbReference type="PANTHER" id="PTHR31845">
    <property type="entry name" value="FINGER DOMAIN PROTEIN, PUTATIVE-RELATED"/>
    <property type="match status" value="1"/>
</dbReference>
<comment type="caution">
    <text evidence="7">The sequence shown here is derived from an EMBL/GenBank/DDBJ whole genome shotgun (WGS) entry which is preliminary data.</text>
</comment>
<dbReference type="Proteomes" id="UP000886653">
    <property type="component" value="Unassembled WGS sequence"/>
</dbReference>
<keyword evidence="2" id="KW-0805">Transcription regulation</keyword>
<evidence type="ECO:0000313" key="7">
    <source>
        <dbReference type="EMBL" id="KAG0148124.1"/>
    </source>
</evidence>
<organism evidence="7 8">
    <name type="scientific">Cronartium quercuum f. sp. fusiforme G11</name>
    <dbReference type="NCBI Taxonomy" id="708437"/>
    <lineage>
        <taxon>Eukaryota</taxon>
        <taxon>Fungi</taxon>
        <taxon>Dikarya</taxon>
        <taxon>Basidiomycota</taxon>
        <taxon>Pucciniomycotina</taxon>
        <taxon>Pucciniomycetes</taxon>
        <taxon>Pucciniales</taxon>
        <taxon>Coleosporiaceae</taxon>
        <taxon>Cronartium</taxon>
    </lineage>
</organism>
<protein>
    <submittedName>
        <fullName evidence="7">Uncharacterized protein</fullName>
    </submittedName>
</protein>
<evidence type="ECO:0000256" key="3">
    <source>
        <dbReference type="ARBA" id="ARBA00023125"/>
    </source>
</evidence>
<evidence type="ECO:0000256" key="4">
    <source>
        <dbReference type="ARBA" id="ARBA00023163"/>
    </source>
</evidence>
<dbReference type="PANTHER" id="PTHR31845:SF19">
    <property type="entry name" value="TRANSCRIPTION FACTOR DOMAIN-CONTAINING PROTEIN"/>
    <property type="match status" value="1"/>
</dbReference>
<dbReference type="AlphaFoldDB" id="A0A9P6NLE2"/>
<dbReference type="GO" id="GO:0005634">
    <property type="term" value="C:nucleus"/>
    <property type="evidence" value="ECO:0007669"/>
    <property type="project" value="UniProtKB-SubCell"/>
</dbReference>
<evidence type="ECO:0000256" key="5">
    <source>
        <dbReference type="ARBA" id="ARBA00023242"/>
    </source>
</evidence>
<feature type="compositionally biased region" description="Low complexity" evidence="6">
    <location>
        <begin position="228"/>
        <end position="237"/>
    </location>
</feature>
<dbReference type="GO" id="GO:0000976">
    <property type="term" value="F:transcription cis-regulatory region binding"/>
    <property type="evidence" value="ECO:0007669"/>
    <property type="project" value="TreeGrafter"/>
</dbReference>
<sequence>MLNLSILNNDPPLKPDPVPVMMNQQSKSKLESFKLDTRARQLNLIIEKHDLQIQSLKNSLSDILPRFPPLQSDFMPQHPQLQPSNTSTITPKPRPTLPSRVLVGYPLREPSPNHDPAVPKAIAPVGLNPTMEEIISWPQRGAQAHRVSFLLNPTMNPAKENIRDLTPPLPGCASTSASSPSTELESTHPSGPARSDWYTLQNPSLKRGPEERPPDIPRKRYTDHHRSSSSSSNSNSNLFAPFTDSYDRREHESSEHNSGFNSHHHGPDSTAGPRPPILTRRTVSIPGSDFRPYLGSTKSPLPPLTLRSKNALDLDAEDLKSNDLIGSGRISYADAQIYWDIFFRQHANRLTWSHRDQHDIDSVRSASDLLLASILSVSAKALGHHVISDLCIDEVKTLTRCTMFPVRNHNVQDLKGIIAIAVYHGIHSVCAHFVTLCLTLKLHKVFVKLTDPNLRGTAAEEELVEKGRTWLMVVIYSHVFCVFSKKMYLICSPRKVITDHAKILLSSKCAKKGDRLIQAHVELVSVLATAQDKLDSRRYPGPLNKRREQYVVPEIFGVLQDLEDWSRHWQVEAPELFATDNDGPGGFAKRLRNPQQYVYLFIMHAAVWPCQDGQIIMADEWRYHWAVQGCKCAEGILSAALSAREERASAPSDPPPAFGPDLPVQVEYEKVTLGLATGYLLWICQVIPGHIQLARYRALIGRLHAIDFKESCEYTDLIEAVMGRIDSLLLEIGKEKTSTIEDSMAEDLDRLITDTRFWFMIDIDREFKSPPPKKNSEAST</sequence>
<feature type="region of interest" description="Disordered" evidence="6">
    <location>
        <begin position="158"/>
        <end position="297"/>
    </location>
</feature>
<evidence type="ECO:0000313" key="8">
    <source>
        <dbReference type="Proteomes" id="UP000886653"/>
    </source>
</evidence>
<dbReference type="EMBL" id="MU167240">
    <property type="protein sequence ID" value="KAG0148124.1"/>
    <property type="molecule type" value="Genomic_DNA"/>
</dbReference>
<name>A0A9P6NLE2_9BASI</name>
<dbReference type="InterPro" id="IPR051089">
    <property type="entry name" value="prtT"/>
</dbReference>
<evidence type="ECO:0000256" key="6">
    <source>
        <dbReference type="SAM" id="MobiDB-lite"/>
    </source>
</evidence>
<reference evidence="7" key="1">
    <citation type="submission" date="2013-11" db="EMBL/GenBank/DDBJ databases">
        <title>Genome sequence of the fusiform rust pathogen reveals effectors for host alternation and coevolution with pine.</title>
        <authorList>
            <consortium name="DOE Joint Genome Institute"/>
            <person name="Smith K."/>
            <person name="Pendleton A."/>
            <person name="Kubisiak T."/>
            <person name="Anderson C."/>
            <person name="Salamov A."/>
            <person name="Aerts A."/>
            <person name="Riley R."/>
            <person name="Clum A."/>
            <person name="Lindquist E."/>
            <person name="Ence D."/>
            <person name="Campbell M."/>
            <person name="Kronenberg Z."/>
            <person name="Feau N."/>
            <person name="Dhillon B."/>
            <person name="Hamelin R."/>
            <person name="Burleigh J."/>
            <person name="Smith J."/>
            <person name="Yandell M."/>
            <person name="Nelson C."/>
            <person name="Grigoriev I."/>
            <person name="Davis J."/>
        </authorList>
    </citation>
    <scope>NUCLEOTIDE SEQUENCE</scope>
    <source>
        <strain evidence="7">G11</strain>
    </source>
</reference>
<dbReference type="GO" id="GO:0000981">
    <property type="term" value="F:DNA-binding transcription factor activity, RNA polymerase II-specific"/>
    <property type="evidence" value="ECO:0007669"/>
    <property type="project" value="TreeGrafter"/>
</dbReference>